<dbReference type="Proteomes" id="UP000027731">
    <property type="component" value="Unassembled WGS sequence"/>
</dbReference>
<reference evidence="6" key="4">
    <citation type="submission" date="2018-04" db="EMBL/GenBank/DDBJ databases">
        <title>Draft Genome Sequences of 10 Lactobacillus Species from 22 Commercial Probiotic Products.</title>
        <authorList>
            <person name="Gangiredla J."/>
            <person name="Barnaba T.J."/>
            <person name="Mammel M.K."/>
            <person name="Lacher D.W."/>
            <person name="Elkins C.A."/>
            <person name="Lampel K.A."/>
            <person name="Whitehouse C.A."/>
            <person name="Tartera C."/>
        </authorList>
    </citation>
    <scope>NUCLEOTIDE SEQUENCE [LARGE SCALE GENOMIC DNA]</scope>
    <source>
        <strain evidence="6">DS12_10</strain>
    </source>
</reference>
<dbReference type="RefSeq" id="WP_035169796.1">
    <property type="nucleotide sequence ID" value="NZ_JAJGTG010000151.1"/>
</dbReference>
<evidence type="ECO:0000313" key="4">
    <source>
        <dbReference type="EMBL" id="RMX26410.1"/>
    </source>
</evidence>
<dbReference type="Proteomes" id="UP000276940">
    <property type="component" value="Unassembled WGS sequence"/>
</dbReference>
<name>A0A073JM47_LIMRT</name>
<dbReference type="Gene3D" id="3.90.1200.10">
    <property type="match status" value="1"/>
</dbReference>
<dbReference type="EMBL" id="JOSX01000023">
    <property type="protein sequence ID" value="KEK13842.1"/>
    <property type="molecule type" value="Genomic_DNA"/>
</dbReference>
<keyword evidence="1" id="KW-0418">Kinase</keyword>
<dbReference type="GO" id="GO:0016301">
    <property type="term" value="F:kinase activity"/>
    <property type="evidence" value="ECO:0007669"/>
    <property type="project" value="UniProtKB-UniRule"/>
</dbReference>
<organism evidence="2 5">
    <name type="scientific">Limosilactobacillus reuteri</name>
    <name type="common">Lactobacillus reuteri</name>
    <dbReference type="NCBI Taxonomy" id="1598"/>
    <lineage>
        <taxon>Bacteria</taxon>
        <taxon>Bacillati</taxon>
        <taxon>Bacillota</taxon>
        <taxon>Bacilli</taxon>
        <taxon>Lactobacillales</taxon>
        <taxon>Lactobacillaceae</taxon>
        <taxon>Limosilactobacillus</taxon>
    </lineage>
</organism>
<dbReference type="Proteomes" id="UP000244083">
    <property type="component" value="Unassembled WGS sequence"/>
</dbReference>
<evidence type="ECO:0000313" key="5">
    <source>
        <dbReference type="Proteomes" id="UP000027731"/>
    </source>
</evidence>
<dbReference type="Pfam" id="PF03881">
    <property type="entry name" value="Fructosamin_kin"/>
    <property type="match status" value="1"/>
</dbReference>
<dbReference type="EMBL" id="PTLS01000018">
    <property type="protein sequence ID" value="RMX26410.1"/>
    <property type="molecule type" value="Genomic_DNA"/>
</dbReference>
<dbReference type="SUPFAM" id="SSF56112">
    <property type="entry name" value="Protein kinase-like (PK-like)"/>
    <property type="match status" value="1"/>
</dbReference>
<comment type="caution">
    <text evidence="2">The sequence shown here is derived from an EMBL/GenBank/DDBJ whole genome shotgun (WGS) entry which is preliminary data.</text>
</comment>
<dbReference type="Gene3D" id="3.30.200.20">
    <property type="entry name" value="Phosphorylase Kinase, domain 1"/>
    <property type="match status" value="1"/>
</dbReference>
<comment type="similarity">
    <text evidence="1">Belongs to the fructosamine kinase family.</text>
</comment>
<dbReference type="PANTHER" id="PTHR12149:SF8">
    <property type="entry name" value="PROTEIN-RIBULOSAMINE 3-KINASE"/>
    <property type="match status" value="1"/>
</dbReference>
<evidence type="ECO:0000256" key="1">
    <source>
        <dbReference type="PIRNR" id="PIRNR006221"/>
    </source>
</evidence>
<evidence type="ECO:0000313" key="2">
    <source>
        <dbReference type="EMBL" id="KEK13842.1"/>
    </source>
</evidence>
<dbReference type="InterPro" id="IPR016477">
    <property type="entry name" value="Fructo-/Ketosamine-3-kinase"/>
</dbReference>
<evidence type="ECO:0000313" key="6">
    <source>
        <dbReference type="Proteomes" id="UP000244083"/>
    </source>
</evidence>
<protein>
    <submittedName>
        <fullName evidence="2">Aminoglycoside phosphotransferase</fullName>
    </submittedName>
</protein>
<dbReference type="InterPro" id="IPR011009">
    <property type="entry name" value="Kinase-like_dom_sf"/>
</dbReference>
<reference evidence="3" key="2">
    <citation type="journal article" date="2018" name="Genome Announc.">
        <title>Fifty-Six Draft Genome Sequences of 10 Lactobacillus Species from 22 Commercial Dietary Supplements.</title>
        <authorList>
            <person name="Gangiredla J."/>
            <person name="Barnaba T.J."/>
            <person name="Mammel M.K."/>
            <person name="Lacher D.W."/>
            <person name="Elkins C.A."/>
            <person name="Lampel K.A."/>
            <person name="Whitehouse C.A."/>
            <person name="Tartera C."/>
        </authorList>
    </citation>
    <scope>NUCLEOTIDE SEQUENCE</scope>
    <source>
        <strain evidence="3">DS12_10</strain>
    </source>
</reference>
<dbReference type="PANTHER" id="PTHR12149">
    <property type="entry name" value="FRUCTOSAMINE 3 KINASE-RELATED PROTEIN"/>
    <property type="match status" value="1"/>
</dbReference>
<evidence type="ECO:0000313" key="3">
    <source>
        <dbReference type="EMBL" id="PTV03970.1"/>
    </source>
</evidence>
<gene>
    <name evidence="4" type="ORF">C5O77_01940</name>
    <name evidence="3" type="ORF">DB325_05810</name>
    <name evidence="2" type="ORF">LR3_09475</name>
</gene>
<sequence>MESPNTAWFKHLPLKNITSVKPVSGGDINLAYQATTTDGNRYFIKVQPNHSQDYFNHEINGLKAIGKVINTPTPLYHGEIDGNAYLILNWLDETWGNQANLGLAVAKMHQQHNDEFGFIDNHQTKALVKDNSWNSSWLDFYINQRLEPEVQVASQRGRWNKWRQEHYQQMVNKFTDYYQHHEVIPSLLHGDLWAGNFLFAGDHKPYLIDPDALFGDREFDLAMTSVFGGFDNSFYQAYSSVFPFDDQLDERLSWYRFYYLCMHLILFGESYGGAVDQILSQY</sequence>
<reference evidence="2 5" key="1">
    <citation type="submission" date="2014-06" db="EMBL/GenBank/DDBJ databases">
        <title>Genetic determinant of reutericyclin biosynthesis of Lactobacillus reuteri.</title>
        <authorList>
            <person name="Lin X."/>
            <person name="Duar R."/>
            <person name="Walter J."/>
            <person name="Gaenzle M."/>
        </authorList>
    </citation>
    <scope>NUCLEOTIDE SEQUENCE [LARGE SCALE GENOMIC DNA]</scope>
    <source>
        <strain evidence="2 5">LTH2584</strain>
    </source>
</reference>
<dbReference type="EMBL" id="QAZN01000008">
    <property type="protein sequence ID" value="PTV03970.1"/>
    <property type="molecule type" value="Genomic_DNA"/>
</dbReference>
<evidence type="ECO:0000313" key="7">
    <source>
        <dbReference type="Proteomes" id="UP000276940"/>
    </source>
</evidence>
<accession>A0A073JM47</accession>
<reference evidence="4 7" key="3">
    <citation type="journal article" date="2018" name="J Appl Environ Microbiol">
        <title>The gut symbionts Lactobacillus reuteri R2lc and 2010 encode a polyketide synthase cluster that activates the mammalian aryl-hydrocarbon receptor.</title>
        <authorList>
            <person name="Ozcam M."/>
            <person name="Roos S."/>
            <person name="Van Pijkeren J.P."/>
        </authorList>
    </citation>
    <scope>NUCLEOTIDE SEQUENCE [LARGE SCALE GENOMIC DNA]</scope>
    <source>
        <strain evidence="4 7">R2lc</strain>
    </source>
</reference>
<keyword evidence="1 2" id="KW-0808">Transferase</keyword>
<dbReference type="AlphaFoldDB" id="A0A073JM47"/>
<dbReference type="PATRIC" id="fig|1598.90.peg.2032"/>
<proteinExistence type="inferred from homology"/>
<dbReference type="PIRSF" id="PIRSF006221">
    <property type="entry name" value="Ketosamine-3-kinase"/>
    <property type="match status" value="1"/>
</dbReference>